<evidence type="ECO:0000313" key="2">
    <source>
        <dbReference type="Proteomes" id="UP000010388"/>
    </source>
</evidence>
<dbReference type="Pfam" id="PF20341">
    <property type="entry name" value="DUF6636"/>
    <property type="match status" value="1"/>
</dbReference>
<protein>
    <submittedName>
        <fullName evidence="1">Uncharacterized protein</fullName>
    </submittedName>
</protein>
<organism evidence="1 2">
    <name type="scientific">Cyanobium gracile (strain ATCC 27147 / PCC 6307)</name>
    <dbReference type="NCBI Taxonomy" id="292564"/>
    <lineage>
        <taxon>Bacteria</taxon>
        <taxon>Bacillati</taxon>
        <taxon>Cyanobacteriota</taxon>
        <taxon>Cyanophyceae</taxon>
        <taxon>Synechococcales</taxon>
        <taxon>Prochlorococcaceae</taxon>
        <taxon>Cyanobium</taxon>
    </lineage>
</organism>
<dbReference type="Proteomes" id="UP000010388">
    <property type="component" value="Chromosome"/>
</dbReference>
<gene>
    <name evidence="1" type="ordered locus">Cyagr_0286</name>
</gene>
<accession>K9P331</accession>
<dbReference type="AlphaFoldDB" id="K9P331"/>
<sequence length="140" mass="15698">MRKDRAFIHSFLFRLGLAPLLILLEPGTARAMDGFVLPSRNIYCVLYSGDLFCDVIQHRWANWGCEDGGCRGTRFQLRQQGPANAIRSSDSMAGSNWPVLAYGRSIRRGTIQCVSATEGLTCKNDSGGRLHLNRLFYTLR</sequence>
<dbReference type="InterPro" id="IPR046576">
    <property type="entry name" value="DUF6636"/>
</dbReference>
<proteinExistence type="predicted"/>
<dbReference type="EMBL" id="CP003495">
    <property type="protein sequence ID" value="AFY27485.1"/>
    <property type="molecule type" value="Genomic_DNA"/>
</dbReference>
<dbReference type="KEGG" id="cgc:Cyagr_0286"/>
<reference evidence="2" key="1">
    <citation type="journal article" date="2013" name="Proc. Natl. Acad. Sci. U.S.A.">
        <title>Improving the coverage of the cyanobacterial phylum using diversity-driven genome sequencing.</title>
        <authorList>
            <person name="Shih P.M."/>
            <person name="Wu D."/>
            <person name="Latifi A."/>
            <person name="Axen S.D."/>
            <person name="Fewer D.P."/>
            <person name="Talla E."/>
            <person name="Calteau A."/>
            <person name="Cai F."/>
            <person name="Tandeau de Marsac N."/>
            <person name="Rippka R."/>
            <person name="Herdman M."/>
            <person name="Sivonen K."/>
            <person name="Coursin T."/>
            <person name="Laurent T."/>
            <person name="Goodwin L."/>
            <person name="Nolan M."/>
            <person name="Davenport K.W."/>
            <person name="Han C.S."/>
            <person name="Rubin E.M."/>
            <person name="Eisen J.A."/>
            <person name="Woyke T."/>
            <person name="Gugger M."/>
            <person name="Kerfeld C.A."/>
        </authorList>
    </citation>
    <scope>NUCLEOTIDE SEQUENCE [LARGE SCALE GENOMIC DNA]</scope>
    <source>
        <strain evidence="2">ATCC 27147 / PCC 6307</strain>
    </source>
</reference>
<name>K9P331_CYAGP</name>
<dbReference type="HOGENOM" id="CLU_116212_1_1_3"/>
<evidence type="ECO:0000313" key="1">
    <source>
        <dbReference type="EMBL" id="AFY27485.1"/>
    </source>
</evidence>